<dbReference type="EMBL" id="JAUKUA010000007">
    <property type="protein sequence ID" value="KAK0705708.1"/>
    <property type="molecule type" value="Genomic_DNA"/>
</dbReference>
<protein>
    <submittedName>
        <fullName evidence="2">Uncharacterized protein</fullName>
    </submittedName>
</protein>
<feature type="region of interest" description="Disordered" evidence="1">
    <location>
        <begin position="1"/>
        <end position="62"/>
    </location>
</feature>
<comment type="caution">
    <text evidence="2">The sequence shown here is derived from an EMBL/GenBank/DDBJ whole genome shotgun (WGS) entry which is preliminary data.</text>
</comment>
<keyword evidence="3" id="KW-1185">Reference proteome</keyword>
<evidence type="ECO:0000313" key="3">
    <source>
        <dbReference type="Proteomes" id="UP001172102"/>
    </source>
</evidence>
<organism evidence="2 3">
    <name type="scientific">Lasiosphaeris hirsuta</name>
    <dbReference type="NCBI Taxonomy" id="260670"/>
    <lineage>
        <taxon>Eukaryota</taxon>
        <taxon>Fungi</taxon>
        <taxon>Dikarya</taxon>
        <taxon>Ascomycota</taxon>
        <taxon>Pezizomycotina</taxon>
        <taxon>Sordariomycetes</taxon>
        <taxon>Sordariomycetidae</taxon>
        <taxon>Sordariales</taxon>
        <taxon>Lasiosphaeriaceae</taxon>
        <taxon>Lasiosphaeris</taxon>
    </lineage>
</organism>
<dbReference type="Proteomes" id="UP001172102">
    <property type="component" value="Unassembled WGS sequence"/>
</dbReference>
<sequence length="239" mass="26395">MATSDSRVEVVLEGSGGTNEARGGQDSIRVDDADRNIRVRDSEQEDFAKSNSGENRGYRSSVRAKYRELSSKLRRHILLPHRHLQPVVNTGTKKYASSYEEQSTPEDDSPGAPMNPSLDQLIEQSGSNTGPHTCKYCSKIILNLCRENAGVSLEFQACYRTYFGFNGGDATIAASNGCVQFSLLAKVSHYTGYEPGEFLRENKKRPIEATVGMKRGMPSLIFRMEGTSHDFIALGKFGI</sequence>
<evidence type="ECO:0000313" key="2">
    <source>
        <dbReference type="EMBL" id="KAK0705708.1"/>
    </source>
</evidence>
<feature type="compositionally biased region" description="Basic and acidic residues" evidence="1">
    <location>
        <begin position="1"/>
        <end position="10"/>
    </location>
</feature>
<gene>
    <name evidence="2" type="ORF">B0H67DRAFT_389795</name>
</gene>
<reference evidence="2" key="1">
    <citation type="submission" date="2023-06" db="EMBL/GenBank/DDBJ databases">
        <title>Genome-scale phylogeny and comparative genomics of the fungal order Sordariales.</title>
        <authorList>
            <consortium name="Lawrence Berkeley National Laboratory"/>
            <person name="Hensen N."/>
            <person name="Bonometti L."/>
            <person name="Westerberg I."/>
            <person name="Brannstrom I.O."/>
            <person name="Guillou S."/>
            <person name="Cros-Aarteil S."/>
            <person name="Calhoun S."/>
            <person name="Haridas S."/>
            <person name="Kuo A."/>
            <person name="Mondo S."/>
            <person name="Pangilinan J."/>
            <person name="Riley R."/>
            <person name="Labutti K."/>
            <person name="Andreopoulos B."/>
            <person name="Lipzen A."/>
            <person name="Chen C."/>
            <person name="Yanf M."/>
            <person name="Daum C."/>
            <person name="Ng V."/>
            <person name="Clum A."/>
            <person name="Steindorff A."/>
            <person name="Ohm R."/>
            <person name="Martin F."/>
            <person name="Silar P."/>
            <person name="Natvig D."/>
            <person name="Lalanne C."/>
            <person name="Gautier V."/>
            <person name="Ament-Velasquez S.L."/>
            <person name="Kruys A."/>
            <person name="Hutchinson M.I."/>
            <person name="Powell A.J."/>
            <person name="Barry K."/>
            <person name="Miller A.N."/>
            <person name="Grigoriev I.V."/>
            <person name="Debuchy R."/>
            <person name="Gladieux P."/>
            <person name="Thoren M.H."/>
            <person name="Johannesson H."/>
        </authorList>
    </citation>
    <scope>NUCLEOTIDE SEQUENCE</scope>
    <source>
        <strain evidence="2">SMH4607-1</strain>
    </source>
</reference>
<feature type="region of interest" description="Disordered" evidence="1">
    <location>
        <begin position="94"/>
        <end position="129"/>
    </location>
</feature>
<dbReference type="AlphaFoldDB" id="A0AA40DMX1"/>
<evidence type="ECO:0000256" key="1">
    <source>
        <dbReference type="SAM" id="MobiDB-lite"/>
    </source>
</evidence>
<feature type="compositionally biased region" description="Basic and acidic residues" evidence="1">
    <location>
        <begin position="28"/>
        <end position="48"/>
    </location>
</feature>
<proteinExistence type="predicted"/>
<name>A0AA40DMX1_9PEZI</name>
<accession>A0AA40DMX1</accession>